<sequence>SIPAGDRHSTPRYRAIVDGEVIRRFLRSTSATQLNMRGASFDGDREADAVERFSLKKRLKQHLLETLSDPLDKEYEMLKKTRHVCQITLSRFLRQGTLLQTGVEAFFEVELISPSFDERFKLSFLKAEFRGGNFTARNSTPIFVIIFLLHCLLFYKGYAAVGSSNEDESLVRGWITDMVNSPGSSGGIRIPQEARTRHQLKNIYVPGVQYQLGEDIVTIEDNGQLKDIAILTDFAWIESTYGSDGSESLRYTAALDEEVMRRFSANRVTNDFFLKATSDPDRKGGASKPPRLRKSLKEHLTERIFEQIKRDYESLKNSRRVCRVTSTREPYLPLTAYGTPQIEVESELTLTMRSFEEGFRLSSLKAELRSGSI</sequence>
<dbReference type="AlphaFoldDB" id="A0A7J6R6W8"/>
<dbReference type="Proteomes" id="UP000574390">
    <property type="component" value="Unassembled WGS sequence"/>
</dbReference>
<evidence type="ECO:0000313" key="2">
    <source>
        <dbReference type="Proteomes" id="UP000574390"/>
    </source>
</evidence>
<evidence type="ECO:0000313" key="1">
    <source>
        <dbReference type="EMBL" id="KAF4716414.1"/>
    </source>
</evidence>
<dbReference type="EMBL" id="JABANM010024332">
    <property type="protein sequence ID" value="KAF4716414.1"/>
    <property type="molecule type" value="Genomic_DNA"/>
</dbReference>
<feature type="non-terminal residue" evidence="1">
    <location>
        <position position="373"/>
    </location>
</feature>
<accession>A0A7J6R6W8</accession>
<comment type="caution">
    <text evidence="1">The sequence shown here is derived from an EMBL/GenBank/DDBJ whole genome shotgun (WGS) entry which is preliminary data.</text>
</comment>
<feature type="non-terminal residue" evidence="1">
    <location>
        <position position="1"/>
    </location>
</feature>
<organism evidence="1 2">
    <name type="scientific">Perkinsus olseni</name>
    <name type="common">Perkinsus atlanticus</name>
    <dbReference type="NCBI Taxonomy" id="32597"/>
    <lineage>
        <taxon>Eukaryota</taxon>
        <taxon>Sar</taxon>
        <taxon>Alveolata</taxon>
        <taxon>Perkinsozoa</taxon>
        <taxon>Perkinsea</taxon>
        <taxon>Perkinsida</taxon>
        <taxon>Perkinsidae</taxon>
        <taxon>Perkinsus</taxon>
    </lineage>
</organism>
<proteinExistence type="predicted"/>
<gene>
    <name evidence="1" type="ORF">FOZ62_025603</name>
</gene>
<name>A0A7J6R6W8_PEROL</name>
<reference evidence="1 2" key="1">
    <citation type="submission" date="2020-04" db="EMBL/GenBank/DDBJ databases">
        <title>Perkinsus olseni comparative genomics.</title>
        <authorList>
            <person name="Bogema D.R."/>
        </authorList>
    </citation>
    <scope>NUCLEOTIDE SEQUENCE [LARGE SCALE GENOMIC DNA]</scope>
    <source>
        <strain evidence="1">ATCC PRA-205</strain>
    </source>
</reference>
<protein>
    <submittedName>
        <fullName evidence="1">Uncharacterized protein</fullName>
    </submittedName>
</protein>